<dbReference type="Pfam" id="PF00691">
    <property type="entry name" value="OmpA"/>
    <property type="match status" value="1"/>
</dbReference>
<dbReference type="CDD" id="cd07185">
    <property type="entry name" value="OmpA_C-like"/>
    <property type="match status" value="1"/>
</dbReference>
<evidence type="ECO:0000313" key="4">
    <source>
        <dbReference type="EMBL" id="RCL73975.1"/>
    </source>
</evidence>
<dbReference type="Proteomes" id="UP000253570">
    <property type="component" value="Unassembled WGS sequence"/>
</dbReference>
<evidence type="ECO:0000313" key="5">
    <source>
        <dbReference type="Proteomes" id="UP000253570"/>
    </source>
</evidence>
<feature type="coiled-coil region" evidence="2">
    <location>
        <begin position="78"/>
        <end position="161"/>
    </location>
</feature>
<accession>A0A368DRX5</accession>
<name>A0A368DRX5_9PROT</name>
<dbReference type="InterPro" id="IPR050330">
    <property type="entry name" value="Bact_OuterMem_StrucFunc"/>
</dbReference>
<sequence length="337" mass="38643">MIKLIAENNRIKKILNIKNIEINTKKVLIDNKNEKIVVLEDETLELKDNLSQNELTILDLRNIESENNQDNLFNIESINSLEKINNQNNQTIIDLRAESEEQQQIILDLRRKEQILRSGLTSTANENIKQQDQVKILNLQLDELKKQLASISKLLDESEKRDLEQKARIADLGSRLNTALAQRVKELSEYRSEFFGKLKEVIGSRDDIKIIGDRFVFQSEVLFESGEANIGIEGQRQLAKLSVAIQDLIDQIPTEINWILRIDGHTDTIPIRNSRFQSNWELSAARAISVVEFLTRTGIPAKRLAATGRGEFMPLDTGKSEEAYKKNRRIEIKLTES</sequence>
<dbReference type="PANTHER" id="PTHR30329">
    <property type="entry name" value="STATOR ELEMENT OF FLAGELLAR MOTOR COMPLEX"/>
    <property type="match status" value="1"/>
</dbReference>
<gene>
    <name evidence="4" type="ORF">DBW71_02460</name>
</gene>
<organism evidence="4 5">
    <name type="scientific">PS1 clade bacterium</name>
    <dbReference type="NCBI Taxonomy" id="2175152"/>
    <lineage>
        <taxon>Bacteria</taxon>
        <taxon>Pseudomonadati</taxon>
        <taxon>Pseudomonadota</taxon>
        <taxon>Alphaproteobacteria</taxon>
        <taxon>PS1 clade</taxon>
    </lineage>
</organism>
<feature type="domain" description="OmpA-like" evidence="3">
    <location>
        <begin position="211"/>
        <end position="337"/>
    </location>
</feature>
<dbReference type="GO" id="GO:0016020">
    <property type="term" value="C:membrane"/>
    <property type="evidence" value="ECO:0007669"/>
    <property type="project" value="UniProtKB-UniRule"/>
</dbReference>
<dbReference type="EMBL" id="QOQD01000004">
    <property type="protein sequence ID" value="RCL73975.1"/>
    <property type="molecule type" value="Genomic_DNA"/>
</dbReference>
<keyword evidence="1" id="KW-0472">Membrane</keyword>
<evidence type="ECO:0000256" key="1">
    <source>
        <dbReference type="PROSITE-ProRule" id="PRU00473"/>
    </source>
</evidence>
<proteinExistence type="predicted"/>
<comment type="caution">
    <text evidence="4">The sequence shown here is derived from an EMBL/GenBank/DDBJ whole genome shotgun (WGS) entry which is preliminary data.</text>
</comment>
<dbReference type="SUPFAM" id="SSF103088">
    <property type="entry name" value="OmpA-like"/>
    <property type="match status" value="1"/>
</dbReference>
<dbReference type="InterPro" id="IPR036737">
    <property type="entry name" value="OmpA-like_sf"/>
</dbReference>
<reference evidence="4 5" key="1">
    <citation type="journal article" date="2018" name="Microbiome">
        <title>Fine metagenomic profile of the Mediterranean stratified and mixed water columns revealed by assembly and recruitment.</title>
        <authorList>
            <person name="Haro-Moreno J.M."/>
            <person name="Lopez-Perez M."/>
            <person name="De La Torre J.R."/>
            <person name="Picazo A."/>
            <person name="Camacho A."/>
            <person name="Rodriguez-Valera F."/>
        </authorList>
    </citation>
    <scope>NUCLEOTIDE SEQUENCE [LARGE SCALE GENOMIC DNA]</scope>
    <source>
        <strain evidence="4">MED-G57</strain>
    </source>
</reference>
<dbReference type="Gene3D" id="3.30.1330.60">
    <property type="entry name" value="OmpA-like domain"/>
    <property type="match status" value="1"/>
</dbReference>
<evidence type="ECO:0000256" key="2">
    <source>
        <dbReference type="SAM" id="Coils"/>
    </source>
</evidence>
<dbReference type="PANTHER" id="PTHR30329:SF21">
    <property type="entry name" value="LIPOPROTEIN YIAD-RELATED"/>
    <property type="match status" value="1"/>
</dbReference>
<protein>
    <submittedName>
        <fullName evidence="4">Peptidoglycan-binding protein</fullName>
    </submittedName>
</protein>
<evidence type="ECO:0000259" key="3">
    <source>
        <dbReference type="PROSITE" id="PS51123"/>
    </source>
</evidence>
<keyword evidence="2" id="KW-0175">Coiled coil</keyword>
<dbReference type="InterPro" id="IPR006665">
    <property type="entry name" value="OmpA-like"/>
</dbReference>
<dbReference type="AlphaFoldDB" id="A0A368DRX5"/>
<dbReference type="PROSITE" id="PS51123">
    <property type="entry name" value="OMPA_2"/>
    <property type="match status" value="1"/>
</dbReference>